<dbReference type="InterPro" id="IPR014729">
    <property type="entry name" value="Rossmann-like_a/b/a_fold"/>
</dbReference>
<accession>A0A2P7R5P5</accession>
<protein>
    <recommendedName>
        <fullName evidence="3">UspA domain-containing protein</fullName>
    </recommendedName>
</protein>
<gene>
    <name evidence="1" type="ORF">C7I36_05510</name>
</gene>
<evidence type="ECO:0008006" key="3">
    <source>
        <dbReference type="Google" id="ProtNLM"/>
    </source>
</evidence>
<proteinExistence type="predicted"/>
<organism evidence="1 2">
    <name type="scientific">Zobellella taiwanensis</name>
    <dbReference type="NCBI Taxonomy" id="347535"/>
    <lineage>
        <taxon>Bacteria</taxon>
        <taxon>Pseudomonadati</taxon>
        <taxon>Pseudomonadota</taxon>
        <taxon>Gammaproteobacteria</taxon>
        <taxon>Aeromonadales</taxon>
        <taxon>Aeromonadaceae</taxon>
        <taxon>Zobellella</taxon>
    </lineage>
</organism>
<sequence length="264" mass="29263">MIRHIVWYLDLSQAELEMLERVAEFAARHGARLRAVFIEDESLLRSAELPCTREVSLTTGRVRSLEPERLRLQLRRRHEHIRQRLEQLGRHSALEWSLDMVSGRRDRLQAASLPEPGEVQVAVLDPGDELAEVPASGGSRLVLSRRFRPAELVLAVFEDAGRDLPVVLRARWLARQGRLPLWLAVPAEQAAGLEPVLASLGLADAMLPLGGWTLAALLAVATDRASLLVLHQDSTLLAGARMRGINAALLVAPEREDDIGPERP</sequence>
<dbReference type="Gene3D" id="3.40.50.620">
    <property type="entry name" value="HUPs"/>
    <property type="match status" value="1"/>
</dbReference>
<reference evidence="1 2" key="1">
    <citation type="submission" date="2018-03" db="EMBL/GenBank/DDBJ databases">
        <title>The draft genome of Zobellella taiwanensis JCM 13381.</title>
        <authorList>
            <person name="Liu L."/>
            <person name="Li L."/>
            <person name="Wang T."/>
            <person name="Zhang X."/>
            <person name="Liang L."/>
        </authorList>
    </citation>
    <scope>NUCLEOTIDE SEQUENCE [LARGE SCALE GENOMIC DNA]</scope>
    <source>
        <strain evidence="1 2">JCM 13381</strain>
    </source>
</reference>
<comment type="caution">
    <text evidence="1">The sequence shown here is derived from an EMBL/GenBank/DDBJ whole genome shotgun (WGS) entry which is preliminary data.</text>
</comment>
<dbReference type="AlphaFoldDB" id="A0A2P7R5P5"/>
<keyword evidence="2" id="KW-1185">Reference proteome</keyword>
<dbReference type="EMBL" id="PXYH01000005">
    <property type="protein sequence ID" value="PSJ45518.1"/>
    <property type="molecule type" value="Genomic_DNA"/>
</dbReference>
<dbReference type="SUPFAM" id="SSF52402">
    <property type="entry name" value="Adenine nucleotide alpha hydrolases-like"/>
    <property type="match status" value="1"/>
</dbReference>
<evidence type="ECO:0000313" key="2">
    <source>
        <dbReference type="Proteomes" id="UP000242181"/>
    </source>
</evidence>
<evidence type="ECO:0000313" key="1">
    <source>
        <dbReference type="EMBL" id="PSJ45518.1"/>
    </source>
</evidence>
<name>A0A2P7R5P5_9GAMM</name>
<dbReference type="RefSeq" id="WP_106452722.1">
    <property type="nucleotide sequence ID" value="NZ_PXYH01000005.1"/>
</dbReference>
<dbReference type="OrthoDB" id="5599252at2"/>
<dbReference type="Proteomes" id="UP000242181">
    <property type="component" value="Unassembled WGS sequence"/>
</dbReference>